<proteinExistence type="predicted"/>
<dbReference type="STRING" id="329885.A0A4U0TWI1"/>
<feature type="compositionally biased region" description="Polar residues" evidence="4">
    <location>
        <begin position="234"/>
        <end position="268"/>
    </location>
</feature>
<protein>
    <submittedName>
        <fullName evidence="5">Uncharacterized protein</fullName>
    </submittedName>
</protein>
<dbReference type="InterPro" id="IPR001680">
    <property type="entry name" value="WD40_rpt"/>
</dbReference>
<evidence type="ECO:0000313" key="6">
    <source>
        <dbReference type="Proteomes" id="UP000310066"/>
    </source>
</evidence>
<feature type="compositionally biased region" description="Polar residues" evidence="4">
    <location>
        <begin position="1"/>
        <end position="17"/>
    </location>
</feature>
<comment type="caution">
    <text evidence="5">The sequence shown here is derived from an EMBL/GenBank/DDBJ whole genome shotgun (WGS) entry which is preliminary data.</text>
</comment>
<dbReference type="Gene3D" id="2.130.10.10">
    <property type="entry name" value="YVTN repeat-like/Quinoprotein amine dehydrogenase"/>
    <property type="match status" value="1"/>
</dbReference>
<dbReference type="PANTHER" id="PTHR19847:SF7">
    <property type="entry name" value="DDB1- AND CUL4-ASSOCIATED FACTOR 11"/>
    <property type="match status" value="1"/>
</dbReference>
<feature type="compositionally biased region" description="Basic and acidic residues" evidence="4">
    <location>
        <begin position="34"/>
        <end position="50"/>
    </location>
</feature>
<dbReference type="OrthoDB" id="63070at2759"/>
<dbReference type="PROSITE" id="PS50082">
    <property type="entry name" value="WD_REPEATS_2"/>
    <property type="match status" value="4"/>
</dbReference>
<dbReference type="GO" id="GO:0043161">
    <property type="term" value="P:proteasome-mediated ubiquitin-dependent protein catabolic process"/>
    <property type="evidence" value="ECO:0007669"/>
    <property type="project" value="TreeGrafter"/>
</dbReference>
<dbReference type="EMBL" id="NAJP01000143">
    <property type="protein sequence ID" value="TKA26205.1"/>
    <property type="molecule type" value="Genomic_DNA"/>
</dbReference>
<keyword evidence="2" id="KW-0677">Repeat</keyword>
<dbReference type="SMART" id="SM00320">
    <property type="entry name" value="WD40"/>
    <property type="match status" value="7"/>
</dbReference>
<name>A0A4U0TWI1_9PEZI</name>
<accession>A0A4U0TWI1</accession>
<evidence type="ECO:0000256" key="4">
    <source>
        <dbReference type="SAM" id="MobiDB-lite"/>
    </source>
</evidence>
<feature type="region of interest" description="Disordered" evidence="4">
    <location>
        <begin position="1"/>
        <end position="68"/>
    </location>
</feature>
<dbReference type="AlphaFoldDB" id="A0A4U0TWI1"/>
<feature type="compositionally biased region" description="Acidic residues" evidence="4">
    <location>
        <begin position="202"/>
        <end position="212"/>
    </location>
</feature>
<feature type="compositionally biased region" description="Acidic residues" evidence="4">
    <location>
        <begin position="322"/>
        <end position="339"/>
    </location>
</feature>
<dbReference type="PROSITE" id="PS50294">
    <property type="entry name" value="WD_REPEATS_REGION"/>
    <property type="match status" value="2"/>
</dbReference>
<dbReference type="FunFam" id="2.130.10.10:FF:000557">
    <property type="entry name" value="WD repeat protein"/>
    <property type="match status" value="1"/>
</dbReference>
<gene>
    <name evidence="5" type="ORF">B0A54_16896</name>
</gene>
<dbReference type="SUPFAM" id="SSF50978">
    <property type="entry name" value="WD40 repeat-like"/>
    <property type="match status" value="1"/>
</dbReference>
<feature type="repeat" description="WD" evidence="3">
    <location>
        <begin position="560"/>
        <end position="594"/>
    </location>
</feature>
<feature type="repeat" description="WD" evidence="3">
    <location>
        <begin position="595"/>
        <end position="638"/>
    </location>
</feature>
<dbReference type="PANTHER" id="PTHR19847">
    <property type="entry name" value="DDB1- AND CUL4-ASSOCIATED FACTOR 11"/>
    <property type="match status" value="1"/>
</dbReference>
<organism evidence="5 6">
    <name type="scientific">Friedmanniomyces endolithicus</name>
    <dbReference type="NCBI Taxonomy" id="329885"/>
    <lineage>
        <taxon>Eukaryota</taxon>
        <taxon>Fungi</taxon>
        <taxon>Dikarya</taxon>
        <taxon>Ascomycota</taxon>
        <taxon>Pezizomycotina</taxon>
        <taxon>Dothideomycetes</taxon>
        <taxon>Dothideomycetidae</taxon>
        <taxon>Mycosphaerellales</taxon>
        <taxon>Teratosphaeriaceae</taxon>
        <taxon>Friedmanniomyces</taxon>
    </lineage>
</organism>
<feature type="compositionally biased region" description="Polar residues" evidence="4">
    <location>
        <begin position="133"/>
        <end position="147"/>
    </location>
</feature>
<feature type="compositionally biased region" description="Basic and acidic residues" evidence="4">
    <location>
        <begin position="358"/>
        <end position="375"/>
    </location>
</feature>
<evidence type="ECO:0000313" key="5">
    <source>
        <dbReference type="EMBL" id="TKA26205.1"/>
    </source>
</evidence>
<evidence type="ECO:0000256" key="3">
    <source>
        <dbReference type="PROSITE-ProRule" id="PRU00221"/>
    </source>
</evidence>
<evidence type="ECO:0000256" key="1">
    <source>
        <dbReference type="ARBA" id="ARBA00022574"/>
    </source>
</evidence>
<dbReference type="Pfam" id="PF00400">
    <property type="entry name" value="WD40"/>
    <property type="match status" value="4"/>
</dbReference>
<feature type="region of interest" description="Disordered" evidence="4">
    <location>
        <begin position="133"/>
        <end position="156"/>
    </location>
</feature>
<feature type="region of interest" description="Disordered" evidence="4">
    <location>
        <begin position="300"/>
        <end position="375"/>
    </location>
</feature>
<sequence>MSANESGQGVSHATGGSQVPAKAQEAVPSSVEHQLPDSIHDTGSNKETGKVSHATGDSKVPKALQEGLPASIEKIVPNSIHDTSGANDECYVTYHSASSCTAALEDHLDIVRSDQQRTLPIEGEEALWAATMSTSQIPESPADSWQTESEESHDDMEFELAESDISGVSEDMEGEAAERTLYYDAEEGVLRDEDGDTVTFEVGDESLDDASDVLETRVEVEEETEVEEEADGLQTPQPAAAATSNPEAQGATQSVRRTSTTEISTPTAQRPGGLRRLSSATRSRQILQLLSQAGIRSIFQPSGGVTTRSQARRANAQHVELPEDDDEDADPRDDDDDDLMTNAMLGYGGRRRPNRRPVVGDRYPKIPSEEGRKLMDSGTFGTNDRCDHTACGHPIPQPTLRKRRKLAHRMLDRELGLGGYGSHGSRVLGSLASQDLIPRSKADLIVNLNARCYSGQFSEDGSFFFACGQDFKVRMYDTSNPYDWKYYKTVHYYGGQWTITDASLSPDNKFLAYSSIRSQICLANTEQGDDSEPHLLDFAGNGSGAGGGGGWGRTRGHFGIWSLRFSGDGREIVAGTSDQSVYVYDLEARRSILRIPAHRDDVNAVCFGDKMSPHILYSGSDDTTVKVWDRRSLASMRPAGMFLGHTEGVTYIDSKGDGRYVISNGKDQTCKLWDLRRMVGTEEGEDINPQDFTTNFDYRFAPYDTKSHRPHPHDCSLVTFRGHRVLKTLIRCHFSPPTSTDQRYIYSGSHDGRIYVWNLDGTLAGEPIDVLTATKNSRPLSDERYVDQYDYHGPGGQWKTIVRDCSWHPSAPVIAATSWNGWDHGLGTCSVHSWNDGADGDEVGGDEDALAGASAEEMCKGESLGSAPMGARVTAQLRHDARFYGESAREHGTTRRTRLRDRMGLGLGNLWGGGGGEEAEG</sequence>
<dbReference type="Proteomes" id="UP000310066">
    <property type="component" value="Unassembled WGS sequence"/>
</dbReference>
<feature type="compositionally biased region" description="Polar residues" evidence="4">
    <location>
        <begin position="300"/>
        <end position="309"/>
    </location>
</feature>
<feature type="compositionally biased region" description="Acidic residues" evidence="4">
    <location>
        <begin position="220"/>
        <end position="231"/>
    </location>
</feature>
<dbReference type="InterPro" id="IPR020472">
    <property type="entry name" value="WD40_PAC1"/>
</dbReference>
<reference evidence="5 6" key="1">
    <citation type="submission" date="2017-03" db="EMBL/GenBank/DDBJ databases">
        <title>Genomes of endolithic fungi from Antarctica.</title>
        <authorList>
            <person name="Coleine C."/>
            <person name="Masonjones S."/>
            <person name="Stajich J.E."/>
        </authorList>
    </citation>
    <scope>NUCLEOTIDE SEQUENCE [LARGE SCALE GENOMIC DNA]</scope>
    <source>
        <strain evidence="5 6">CCFEE 5311</strain>
    </source>
</reference>
<dbReference type="InterPro" id="IPR051859">
    <property type="entry name" value="DCAF"/>
</dbReference>
<dbReference type="GO" id="GO:0080008">
    <property type="term" value="C:Cul4-RING E3 ubiquitin ligase complex"/>
    <property type="evidence" value="ECO:0007669"/>
    <property type="project" value="TreeGrafter"/>
</dbReference>
<feature type="repeat" description="WD" evidence="3">
    <location>
        <begin position="739"/>
        <end position="760"/>
    </location>
</feature>
<dbReference type="InterPro" id="IPR036322">
    <property type="entry name" value="WD40_repeat_dom_sf"/>
</dbReference>
<dbReference type="PRINTS" id="PR00320">
    <property type="entry name" value="GPROTEINBRPT"/>
</dbReference>
<feature type="region of interest" description="Disordered" evidence="4">
    <location>
        <begin position="183"/>
        <end position="278"/>
    </location>
</feature>
<feature type="repeat" description="WD" evidence="3">
    <location>
        <begin position="642"/>
        <end position="676"/>
    </location>
</feature>
<evidence type="ECO:0000256" key="2">
    <source>
        <dbReference type="ARBA" id="ARBA00022737"/>
    </source>
</evidence>
<dbReference type="InterPro" id="IPR015943">
    <property type="entry name" value="WD40/YVTN_repeat-like_dom_sf"/>
</dbReference>
<keyword evidence="1 3" id="KW-0853">WD repeat</keyword>